<evidence type="ECO:0000256" key="6">
    <source>
        <dbReference type="SAM" id="MobiDB-lite"/>
    </source>
</evidence>
<keyword evidence="3 7" id="KW-0812">Transmembrane</keyword>
<dbReference type="Pfam" id="PF07690">
    <property type="entry name" value="MFS_1"/>
    <property type="match status" value="1"/>
</dbReference>
<dbReference type="InterPro" id="IPR011701">
    <property type="entry name" value="MFS"/>
</dbReference>
<dbReference type="Proteomes" id="UP000193467">
    <property type="component" value="Unassembled WGS sequence"/>
</dbReference>
<dbReference type="Gene3D" id="1.20.1250.20">
    <property type="entry name" value="MFS general substrate transporter like domains"/>
    <property type="match status" value="2"/>
</dbReference>
<evidence type="ECO:0000256" key="4">
    <source>
        <dbReference type="ARBA" id="ARBA00022989"/>
    </source>
</evidence>
<sequence length="670" mass="71600">MAAPDERTNLLPGTSSGPLEEAPLPPKPAGVDPRDLTPSTRAGILAGIWIATFLAALNTTLVATLITSISSEFNKANEAAWLGTAYLLAHAAVTPVYGRLSNVMGRRGANQLALVSLFLGTIGCGTAKSMEWLIVARFVAGCGGGGLFTTASIITSDLYDMRTRSLTQGIANLFSGAGMGFGGPLGGFVNDRYGWRMAFLIQLPLFIVSYFFTQANLRYLTHGKARSRRDILARIDYLGSLALLVTVGCTLFGLSFKYNRDRAWSEPTVWGSFLGAAIGAVAFVLIELFVAVEPVLAPQLLRMRVPLLVAISSLLVPLCNFAVIYFFPLWFEIVAGKSSAEAGLHLLPNSVSMSLGSLFAGWYMHKTGRYKTLNLVFGILPFIAALLIVRLSPESGVITQWLSIIPLGFGNAVVLQTTFIALLVSIDPSQLAIGTGFVQLFRGIGQVLGVAVASAIFQSMLEKELRVRIVGPGAEELIRSIRHNSRVVDRLEPALQKTVRQAFGVSLRRVFVCGAVCMALAFILRLGIPEKSLDNEDQDSEGEGESAPASGEVTPRPSSPALASPTLIDPSPASKASTSGDGAPLLTAFSYSSTQSSASRRGGRIRPQRRLSTYESDDGVDPEPTEEELYVGSARSWRSSGSGFGGRRRAVSRQASLVQLGRADEGDEEA</sequence>
<feature type="transmembrane region" description="Helical" evidence="7">
    <location>
        <begin position="347"/>
        <end position="365"/>
    </location>
</feature>
<keyword evidence="5 7" id="KW-0472">Membrane</keyword>
<dbReference type="PANTHER" id="PTHR23501">
    <property type="entry name" value="MAJOR FACILITATOR SUPERFAMILY"/>
    <property type="match status" value="1"/>
</dbReference>
<evidence type="ECO:0000256" key="5">
    <source>
        <dbReference type="ARBA" id="ARBA00023136"/>
    </source>
</evidence>
<keyword evidence="2" id="KW-0813">Transport</keyword>
<dbReference type="GO" id="GO:0012505">
    <property type="term" value="C:endomembrane system"/>
    <property type="evidence" value="ECO:0007669"/>
    <property type="project" value="UniProtKB-SubCell"/>
</dbReference>
<feature type="transmembrane region" description="Helical" evidence="7">
    <location>
        <begin position="44"/>
        <end position="67"/>
    </location>
</feature>
<evidence type="ECO:0000256" key="2">
    <source>
        <dbReference type="ARBA" id="ARBA00022448"/>
    </source>
</evidence>
<dbReference type="OrthoDB" id="3437016at2759"/>
<feature type="transmembrane region" description="Helical" evidence="7">
    <location>
        <begin position="193"/>
        <end position="213"/>
    </location>
</feature>
<feature type="transmembrane region" description="Helical" evidence="7">
    <location>
        <begin position="304"/>
        <end position="327"/>
    </location>
</feature>
<dbReference type="InterPro" id="IPR020846">
    <property type="entry name" value="MFS_dom"/>
</dbReference>
<gene>
    <name evidence="9" type="ORF">BCR35DRAFT_296938</name>
</gene>
<feature type="transmembrane region" description="Helical" evidence="7">
    <location>
        <begin position="109"/>
        <end position="128"/>
    </location>
</feature>
<dbReference type="PROSITE" id="PS50850">
    <property type="entry name" value="MFS"/>
    <property type="match status" value="1"/>
</dbReference>
<feature type="transmembrane region" description="Helical" evidence="7">
    <location>
        <begin position="79"/>
        <end position="97"/>
    </location>
</feature>
<dbReference type="PANTHER" id="PTHR23501:SF191">
    <property type="entry name" value="VACUOLAR BASIC AMINO ACID TRANSPORTER 4"/>
    <property type="match status" value="1"/>
</dbReference>
<feature type="transmembrane region" description="Helical" evidence="7">
    <location>
        <begin position="234"/>
        <end position="256"/>
    </location>
</feature>
<organism evidence="9 10">
    <name type="scientific">Leucosporidium creatinivorum</name>
    <dbReference type="NCBI Taxonomy" id="106004"/>
    <lineage>
        <taxon>Eukaryota</taxon>
        <taxon>Fungi</taxon>
        <taxon>Dikarya</taxon>
        <taxon>Basidiomycota</taxon>
        <taxon>Pucciniomycotina</taxon>
        <taxon>Microbotryomycetes</taxon>
        <taxon>Leucosporidiales</taxon>
        <taxon>Leucosporidium</taxon>
    </lineage>
</organism>
<feature type="transmembrane region" description="Helical" evidence="7">
    <location>
        <begin position="372"/>
        <end position="389"/>
    </location>
</feature>
<feature type="transmembrane region" description="Helical" evidence="7">
    <location>
        <begin position="134"/>
        <end position="154"/>
    </location>
</feature>
<feature type="transmembrane region" description="Helical" evidence="7">
    <location>
        <begin position="166"/>
        <end position="187"/>
    </location>
</feature>
<feature type="compositionally biased region" description="Low complexity" evidence="6">
    <location>
        <begin position="590"/>
        <end position="600"/>
    </location>
</feature>
<comment type="caution">
    <text evidence="9">The sequence shown here is derived from an EMBL/GenBank/DDBJ whole genome shotgun (WGS) entry which is preliminary data.</text>
</comment>
<reference evidence="9 10" key="1">
    <citation type="submission" date="2016-07" db="EMBL/GenBank/DDBJ databases">
        <title>Pervasive Adenine N6-methylation of Active Genes in Fungi.</title>
        <authorList>
            <consortium name="DOE Joint Genome Institute"/>
            <person name="Mondo S.J."/>
            <person name="Dannebaum R.O."/>
            <person name="Kuo R.C."/>
            <person name="Labutti K."/>
            <person name="Haridas S."/>
            <person name="Kuo A."/>
            <person name="Salamov A."/>
            <person name="Ahrendt S.R."/>
            <person name="Lipzen A."/>
            <person name="Sullivan W."/>
            <person name="Andreopoulos W.B."/>
            <person name="Clum A."/>
            <person name="Lindquist E."/>
            <person name="Daum C."/>
            <person name="Ramamoorthy G.K."/>
            <person name="Gryganskyi A."/>
            <person name="Culley D."/>
            <person name="Magnuson J.K."/>
            <person name="James T.Y."/>
            <person name="O'Malley M.A."/>
            <person name="Stajich J.E."/>
            <person name="Spatafora J.W."/>
            <person name="Visel A."/>
            <person name="Grigoriev I.V."/>
        </authorList>
    </citation>
    <scope>NUCLEOTIDE SEQUENCE [LARGE SCALE GENOMIC DNA]</scope>
    <source>
        <strain evidence="9 10">62-1032</strain>
    </source>
</reference>
<feature type="transmembrane region" description="Helical" evidence="7">
    <location>
        <begin position="401"/>
        <end position="424"/>
    </location>
</feature>
<evidence type="ECO:0000259" key="8">
    <source>
        <dbReference type="PROSITE" id="PS50850"/>
    </source>
</evidence>
<dbReference type="GO" id="GO:0015174">
    <property type="term" value="F:basic amino acid transmembrane transporter activity"/>
    <property type="evidence" value="ECO:0007669"/>
    <property type="project" value="TreeGrafter"/>
</dbReference>
<feature type="domain" description="Major facilitator superfamily (MFS) profile" evidence="8">
    <location>
        <begin position="44"/>
        <end position="533"/>
    </location>
</feature>
<dbReference type="EMBL" id="MCGR01000105">
    <property type="protein sequence ID" value="ORY52721.1"/>
    <property type="molecule type" value="Genomic_DNA"/>
</dbReference>
<comment type="subcellular location">
    <subcellularLocation>
        <location evidence="1">Endomembrane system</location>
        <topology evidence="1">Multi-pass membrane protein</topology>
    </subcellularLocation>
</comment>
<feature type="region of interest" description="Disordered" evidence="6">
    <location>
        <begin position="533"/>
        <end position="670"/>
    </location>
</feature>
<feature type="compositionally biased region" description="Acidic residues" evidence="6">
    <location>
        <begin position="535"/>
        <end position="544"/>
    </location>
</feature>
<keyword evidence="10" id="KW-1185">Reference proteome</keyword>
<evidence type="ECO:0000256" key="7">
    <source>
        <dbReference type="SAM" id="Phobius"/>
    </source>
</evidence>
<dbReference type="InterPro" id="IPR036259">
    <property type="entry name" value="MFS_trans_sf"/>
</dbReference>
<keyword evidence="4 7" id="KW-1133">Transmembrane helix</keyword>
<accession>A0A1Y2D0B4</accession>
<feature type="compositionally biased region" description="Acidic residues" evidence="6">
    <location>
        <begin position="615"/>
        <end position="629"/>
    </location>
</feature>
<dbReference type="AlphaFoldDB" id="A0A1Y2D0B4"/>
<name>A0A1Y2D0B4_9BASI</name>
<evidence type="ECO:0000313" key="10">
    <source>
        <dbReference type="Proteomes" id="UP000193467"/>
    </source>
</evidence>
<feature type="transmembrane region" description="Helical" evidence="7">
    <location>
        <begin position="509"/>
        <end position="528"/>
    </location>
</feature>
<dbReference type="GO" id="GO:0000329">
    <property type="term" value="C:fungal-type vacuole membrane"/>
    <property type="evidence" value="ECO:0007669"/>
    <property type="project" value="TreeGrafter"/>
</dbReference>
<feature type="compositionally biased region" description="Low complexity" evidence="6">
    <location>
        <begin position="631"/>
        <end position="641"/>
    </location>
</feature>
<dbReference type="SUPFAM" id="SSF103473">
    <property type="entry name" value="MFS general substrate transporter"/>
    <property type="match status" value="1"/>
</dbReference>
<evidence type="ECO:0000313" key="9">
    <source>
        <dbReference type="EMBL" id="ORY52721.1"/>
    </source>
</evidence>
<dbReference type="GO" id="GO:0005886">
    <property type="term" value="C:plasma membrane"/>
    <property type="evidence" value="ECO:0007669"/>
    <property type="project" value="TreeGrafter"/>
</dbReference>
<feature type="transmembrane region" description="Helical" evidence="7">
    <location>
        <begin position="268"/>
        <end position="292"/>
    </location>
</feature>
<feature type="region of interest" description="Disordered" evidence="6">
    <location>
        <begin position="1"/>
        <end position="35"/>
    </location>
</feature>
<dbReference type="InParanoid" id="A0A1Y2D0B4"/>
<proteinExistence type="predicted"/>
<evidence type="ECO:0000256" key="1">
    <source>
        <dbReference type="ARBA" id="ARBA00004127"/>
    </source>
</evidence>
<protein>
    <submittedName>
        <fullName evidence="9">Major facilitator superfamily domain-containing protein</fullName>
    </submittedName>
</protein>
<evidence type="ECO:0000256" key="3">
    <source>
        <dbReference type="ARBA" id="ARBA00022692"/>
    </source>
</evidence>